<gene>
    <name evidence="9" type="primary">mdtA_3</name>
    <name evidence="9" type="ORF">BN961_01982</name>
</gene>
<dbReference type="Gene3D" id="2.40.420.20">
    <property type="match status" value="1"/>
</dbReference>
<dbReference type="STRING" id="1035.BN961_01982"/>
<dbReference type="RefSeq" id="WP_009338922.1">
    <property type="nucleotide sequence ID" value="NZ_CCAZ020000001.1"/>
</dbReference>
<dbReference type="GO" id="GO:0015562">
    <property type="term" value="F:efflux transmembrane transporter activity"/>
    <property type="evidence" value="ECO:0007669"/>
    <property type="project" value="TreeGrafter"/>
</dbReference>
<comment type="caution">
    <text evidence="9">The sequence shown here is derived from an EMBL/GenBank/DDBJ whole genome shotgun (WGS) entry which is preliminary data.</text>
</comment>
<evidence type="ECO:0000256" key="4">
    <source>
        <dbReference type="SAM" id="MobiDB-lite"/>
    </source>
</evidence>
<evidence type="ECO:0000256" key="3">
    <source>
        <dbReference type="ARBA" id="ARBA00022448"/>
    </source>
</evidence>
<keyword evidence="10" id="KW-1185">Reference proteome</keyword>
<dbReference type="PANTHER" id="PTHR30469">
    <property type="entry name" value="MULTIDRUG RESISTANCE PROTEIN MDTA"/>
    <property type="match status" value="1"/>
</dbReference>
<dbReference type="Pfam" id="PF25954">
    <property type="entry name" value="Beta-barrel_RND_2"/>
    <property type="match status" value="1"/>
</dbReference>
<dbReference type="InterPro" id="IPR058625">
    <property type="entry name" value="MdtA-like_BSH"/>
</dbReference>
<dbReference type="AlphaFoldDB" id="A0A090MME4"/>
<feature type="domain" description="Multidrug resistance protein MdtA-like C-terminal permuted SH3" evidence="8">
    <location>
        <begin position="311"/>
        <end position="373"/>
    </location>
</feature>
<dbReference type="Proteomes" id="UP000035762">
    <property type="component" value="Unassembled WGS sequence"/>
</dbReference>
<dbReference type="PANTHER" id="PTHR30469:SF29">
    <property type="entry name" value="BLR2860 PROTEIN"/>
    <property type="match status" value="1"/>
</dbReference>
<feature type="domain" description="Multidrug resistance protein MdtA-like barrel-sandwich hybrid" evidence="6">
    <location>
        <begin position="98"/>
        <end position="219"/>
    </location>
</feature>
<organism evidence="9 10">
    <name type="scientific">Afipia felis</name>
    <name type="common">Cat scratch disease bacillus</name>
    <dbReference type="NCBI Taxonomy" id="1035"/>
    <lineage>
        <taxon>Bacteria</taxon>
        <taxon>Pseudomonadati</taxon>
        <taxon>Pseudomonadota</taxon>
        <taxon>Alphaproteobacteria</taxon>
        <taxon>Hyphomicrobiales</taxon>
        <taxon>Nitrobacteraceae</taxon>
        <taxon>Afipia</taxon>
    </lineage>
</organism>
<comment type="subcellular location">
    <subcellularLocation>
        <location evidence="1">Cell envelope</location>
    </subcellularLocation>
</comment>
<dbReference type="EMBL" id="CCAZ020000001">
    <property type="protein sequence ID" value="CEG08566.1"/>
    <property type="molecule type" value="Genomic_DNA"/>
</dbReference>
<dbReference type="SUPFAM" id="SSF111369">
    <property type="entry name" value="HlyD-like secretion proteins"/>
    <property type="match status" value="1"/>
</dbReference>
<evidence type="ECO:0000313" key="9">
    <source>
        <dbReference type="EMBL" id="CEG08566.1"/>
    </source>
</evidence>
<evidence type="ECO:0000259" key="8">
    <source>
        <dbReference type="Pfam" id="PF25967"/>
    </source>
</evidence>
<proteinExistence type="inferred from homology"/>
<accession>A0A090MME4</accession>
<feature type="domain" description="CusB-like beta-barrel" evidence="7">
    <location>
        <begin position="229"/>
        <end position="302"/>
    </location>
</feature>
<dbReference type="Gene3D" id="2.40.30.170">
    <property type="match status" value="1"/>
</dbReference>
<evidence type="ECO:0000256" key="1">
    <source>
        <dbReference type="ARBA" id="ARBA00004196"/>
    </source>
</evidence>
<dbReference type="FunFam" id="2.40.30.170:FF:000010">
    <property type="entry name" value="Efflux RND transporter periplasmic adaptor subunit"/>
    <property type="match status" value="1"/>
</dbReference>
<keyword evidence="5" id="KW-1133">Transmembrane helix</keyword>
<dbReference type="NCBIfam" id="TIGR01730">
    <property type="entry name" value="RND_mfp"/>
    <property type="match status" value="1"/>
</dbReference>
<dbReference type="Gene3D" id="2.40.50.100">
    <property type="match status" value="1"/>
</dbReference>
<dbReference type="GO" id="GO:1990281">
    <property type="term" value="C:efflux pump complex"/>
    <property type="evidence" value="ECO:0007669"/>
    <property type="project" value="TreeGrafter"/>
</dbReference>
<protein>
    <submittedName>
        <fullName evidence="9">Multidrug transporter MdtA</fullName>
    </submittedName>
</protein>
<keyword evidence="3" id="KW-0813">Transport</keyword>
<name>A0A090MME4_AFIFE</name>
<keyword evidence="5" id="KW-0812">Transmembrane</keyword>
<dbReference type="OrthoDB" id="9806939at2"/>
<reference evidence="9 10" key="1">
    <citation type="journal article" date="2014" name="Genome Announc.">
        <title>Genome Sequence of Afipia felis Strain 76713, Isolated in Hospital Water Using an Amoeba Co-Culture Procedure.</title>
        <authorList>
            <person name="Benamar S."/>
            <person name="La Scola B."/>
            <person name="Croce O."/>
        </authorList>
    </citation>
    <scope>NUCLEOTIDE SEQUENCE [LARGE SCALE GENOMIC DNA]</scope>
    <source>
        <strain evidence="9 10">76713</strain>
    </source>
</reference>
<feature type="transmembrane region" description="Helical" evidence="5">
    <location>
        <begin position="33"/>
        <end position="54"/>
    </location>
</feature>
<dbReference type="Gene3D" id="1.10.287.470">
    <property type="entry name" value="Helix hairpin bin"/>
    <property type="match status" value="1"/>
</dbReference>
<evidence type="ECO:0000256" key="2">
    <source>
        <dbReference type="ARBA" id="ARBA00009477"/>
    </source>
</evidence>
<evidence type="ECO:0000259" key="7">
    <source>
        <dbReference type="Pfam" id="PF25954"/>
    </source>
</evidence>
<dbReference type="InterPro" id="IPR058627">
    <property type="entry name" value="MdtA-like_C"/>
</dbReference>
<dbReference type="InterPro" id="IPR058792">
    <property type="entry name" value="Beta-barrel_RND_2"/>
</dbReference>
<dbReference type="InterPro" id="IPR006143">
    <property type="entry name" value="RND_pump_MFP"/>
</dbReference>
<dbReference type="Pfam" id="PF25967">
    <property type="entry name" value="RND-MFP_C"/>
    <property type="match status" value="1"/>
</dbReference>
<dbReference type="Pfam" id="PF25917">
    <property type="entry name" value="BSH_RND"/>
    <property type="match status" value="1"/>
</dbReference>
<feature type="region of interest" description="Disordered" evidence="4">
    <location>
        <begin position="1"/>
        <end position="23"/>
    </location>
</feature>
<evidence type="ECO:0000259" key="6">
    <source>
        <dbReference type="Pfam" id="PF25917"/>
    </source>
</evidence>
<comment type="similarity">
    <text evidence="2">Belongs to the membrane fusion protein (MFP) (TC 8.A.1) family.</text>
</comment>
<evidence type="ECO:0000313" key="10">
    <source>
        <dbReference type="Proteomes" id="UP000035762"/>
    </source>
</evidence>
<sequence length="402" mass="43055">MTVPAEDDPHLQRPAGETESAAHAHKPVRLRKWMIIVGGGLAVLVFLFVGFNAFREHMIAQFFANMKPPPVSVAVVDAKSEVLPNLITTIGDLAAVHQVDVSADVSGRVTQILFTAGATVKKGDPLVQLFDAPDQADLVSFKAQTLNAQLALDRAKALLARSFGPQATVDQAQATFDQASASVARTEAVISQKLVRAPFDGQLGVRRVEVGQYLSAGTLIVTLTDLSKVYANITVTEKDRAIIAVGQEVQILVDAYPGRTFEGKITTIEPQISSDTRNVRVQATLDNPEHLLKPGMFATVSIVLPAEPAQVTLPETAVDYTLYGDSVFLVKENKDKDGKTSLTAERVPVTTGIRIHGRVAIKKGVNPGDRVVAVGQLKLQSGAAIEISSDQPPPIPAQPPRY</sequence>
<keyword evidence="5" id="KW-0472">Membrane</keyword>
<evidence type="ECO:0000256" key="5">
    <source>
        <dbReference type="SAM" id="Phobius"/>
    </source>
</evidence>